<dbReference type="SUPFAM" id="SSF52821">
    <property type="entry name" value="Rhodanese/Cell cycle control phosphatase"/>
    <property type="match status" value="1"/>
</dbReference>
<dbReference type="PROSITE" id="PS50206">
    <property type="entry name" value="RHODANESE_3"/>
    <property type="match status" value="1"/>
</dbReference>
<dbReference type="AlphaFoldDB" id="A0A4R8MTK4"/>
<proteinExistence type="predicted"/>
<reference evidence="3 4" key="1">
    <citation type="submission" date="2019-03" db="EMBL/GenBank/DDBJ databases">
        <title>Genomic Encyclopedia of Archaeal and Bacterial Type Strains, Phase II (KMG-II): from individual species to whole genera.</title>
        <authorList>
            <person name="Goeker M."/>
        </authorList>
    </citation>
    <scope>NUCLEOTIDE SEQUENCE [LARGE SCALE GENOMIC DNA]</scope>
    <source>
        <strain evidence="3 4">DSM 21537</strain>
    </source>
</reference>
<dbReference type="SMART" id="SM00450">
    <property type="entry name" value="RHOD"/>
    <property type="match status" value="1"/>
</dbReference>
<dbReference type="STRING" id="1193051.LEP1GSC017_0845"/>
<evidence type="ECO:0000256" key="1">
    <source>
        <dbReference type="SAM" id="MobiDB-lite"/>
    </source>
</evidence>
<dbReference type="InterPro" id="IPR036873">
    <property type="entry name" value="Rhodanese-like_dom_sf"/>
</dbReference>
<dbReference type="Proteomes" id="UP000294684">
    <property type="component" value="Unassembled WGS sequence"/>
</dbReference>
<dbReference type="RefSeq" id="WP_004787664.1">
    <property type="nucleotide sequence ID" value="NZ_RQGE01000013.1"/>
</dbReference>
<feature type="domain" description="Rhodanese" evidence="2">
    <location>
        <begin position="337"/>
        <end position="397"/>
    </location>
</feature>
<name>A0A4R8MTK4_LEPME</name>
<dbReference type="GO" id="GO:0016740">
    <property type="term" value="F:transferase activity"/>
    <property type="evidence" value="ECO:0007669"/>
    <property type="project" value="UniProtKB-KW"/>
</dbReference>
<keyword evidence="3" id="KW-0670">Pyruvate</keyword>
<evidence type="ECO:0000313" key="4">
    <source>
        <dbReference type="Proteomes" id="UP000294684"/>
    </source>
</evidence>
<gene>
    <name evidence="3" type="ORF">CLV96_3227</name>
</gene>
<dbReference type="Gene3D" id="3.40.250.10">
    <property type="entry name" value="Rhodanese-like domain"/>
    <property type="match status" value="1"/>
</dbReference>
<dbReference type="InterPro" id="IPR001763">
    <property type="entry name" value="Rhodanese-like_dom"/>
</dbReference>
<feature type="region of interest" description="Disordered" evidence="1">
    <location>
        <begin position="456"/>
        <end position="483"/>
    </location>
</feature>
<evidence type="ECO:0000313" key="3">
    <source>
        <dbReference type="EMBL" id="TDY68709.1"/>
    </source>
</evidence>
<organism evidence="3 4">
    <name type="scientific">Leptospira meyeri</name>
    <dbReference type="NCBI Taxonomy" id="29508"/>
    <lineage>
        <taxon>Bacteria</taxon>
        <taxon>Pseudomonadati</taxon>
        <taxon>Spirochaetota</taxon>
        <taxon>Spirochaetia</taxon>
        <taxon>Leptospirales</taxon>
        <taxon>Leptospiraceae</taxon>
        <taxon>Leptospira</taxon>
    </lineage>
</organism>
<keyword evidence="4" id="KW-1185">Reference proteome</keyword>
<comment type="caution">
    <text evidence="3">The sequence shown here is derived from an EMBL/GenBank/DDBJ whole genome shotgun (WGS) entry which is preliminary data.</text>
</comment>
<accession>A0A4R8MTK4</accession>
<sequence length="483" mass="52279">MKLKYLTIFTVLIIHILGCKGLPEYLFLPQSMKLDLTPFLFRVYSPGELATLSNSDYNLNESGLITSTKFSRFLSNWSNNRPVGVSGNLIVFQIQTSGVTSGRYVFFDGKQSFAYPIANLPDLLTDTRDDGVLNIDGVVPKGKKISDFFAIYGIDPAIDYVVFAQDTSSLTNLSSATFAYYSLLYWGFPKERLAILNGSIADLTAANSIFTTPSYSYVNSNRAGSIKTLFRDQTVLQLTIGDLIHAIKNGNTNLEEVDPIPSEGFFLIDGRPNASFTGATNSTASGSKYANCTAKTNSTFVTNTCVVTYEGRVKSSTNLVPTDLYDGTTFQFKSFVQLQTYLNNTGYPTNKQIYVYGEDASKGSLVWFVLHQILGKPTRLYEGGWKQFGALGLRTPSSGSSPSAITQPASYWRTDIATLSESNTANADNNVPNYQLDISRQYSKTANKLRTEDKAFLRGSSSGGSSGGGGGAPSGGGGNACGG</sequence>
<feature type="compositionally biased region" description="Gly residues" evidence="1">
    <location>
        <begin position="461"/>
        <end position="483"/>
    </location>
</feature>
<dbReference type="EMBL" id="SORO01000002">
    <property type="protein sequence ID" value="TDY68709.1"/>
    <property type="molecule type" value="Genomic_DNA"/>
</dbReference>
<protein>
    <submittedName>
        <fullName evidence="3">3-mercaptopyruvate sulfurtransferase SseA</fullName>
    </submittedName>
</protein>
<evidence type="ECO:0000259" key="2">
    <source>
        <dbReference type="PROSITE" id="PS50206"/>
    </source>
</evidence>
<dbReference type="GeneID" id="79828498"/>
<dbReference type="OrthoDB" id="9770030at2"/>
<keyword evidence="3" id="KW-0808">Transferase</keyword>